<evidence type="ECO:0000256" key="3">
    <source>
        <dbReference type="ARBA" id="ARBA00022741"/>
    </source>
</evidence>
<evidence type="ECO:0000256" key="5">
    <source>
        <dbReference type="ARBA" id="ARBA00022840"/>
    </source>
</evidence>
<dbReference type="SUPFAM" id="SSF52540">
    <property type="entry name" value="P-loop containing nucleoside triphosphate hydrolases"/>
    <property type="match status" value="1"/>
</dbReference>
<feature type="binding site" evidence="8">
    <location>
        <begin position="13"/>
        <end position="21"/>
    </location>
    <ligand>
        <name>ATP</name>
        <dbReference type="ChEBI" id="CHEBI:30616"/>
    </ligand>
</feature>
<dbReference type="GO" id="GO:0016301">
    <property type="term" value="F:kinase activity"/>
    <property type="evidence" value="ECO:0007669"/>
    <property type="project" value="UniProtKB-KW"/>
</dbReference>
<evidence type="ECO:0000256" key="8">
    <source>
        <dbReference type="HAMAP-Rule" id="MF_00238"/>
    </source>
</evidence>
<proteinExistence type="inferred from homology"/>
<gene>
    <name evidence="8 10" type="primary">cmk</name>
    <name evidence="10" type="ORF">SIN8267_00855</name>
</gene>
<keyword evidence="2 8" id="KW-0808">Transferase</keyword>
<protein>
    <recommendedName>
        <fullName evidence="8">Cytidylate kinase</fullName>
        <shortName evidence="8">CK</shortName>
        <ecNumber evidence="8">2.7.4.25</ecNumber>
    </recommendedName>
    <alternativeName>
        <fullName evidence="8">Cytidine monophosphate kinase</fullName>
        <shortName evidence="8">CMP kinase</shortName>
    </alternativeName>
</protein>
<evidence type="ECO:0000313" key="10">
    <source>
        <dbReference type="EMBL" id="CAH0990756.1"/>
    </source>
</evidence>
<dbReference type="EMBL" id="CAKLPX010000001">
    <property type="protein sequence ID" value="CAH0990756.1"/>
    <property type="molecule type" value="Genomic_DNA"/>
</dbReference>
<comment type="caution">
    <text evidence="10">The sequence shown here is derived from an EMBL/GenBank/DDBJ whole genome shotgun (WGS) entry which is preliminary data.</text>
</comment>
<dbReference type="InterPro" id="IPR027417">
    <property type="entry name" value="P-loop_NTPase"/>
</dbReference>
<dbReference type="Pfam" id="PF02224">
    <property type="entry name" value="Cytidylate_kin"/>
    <property type="match status" value="1"/>
</dbReference>
<comment type="catalytic activity">
    <reaction evidence="6 8">
        <text>dCMP + ATP = dCDP + ADP</text>
        <dbReference type="Rhea" id="RHEA:25094"/>
        <dbReference type="ChEBI" id="CHEBI:30616"/>
        <dbReference type="ChEBI" id="CHEBI:57566"/>
        <dbReference type="ChEBI" id="CHEBI:58593"/>
        <dbReference type="ChEBI" id="CHEBI:456216"/>
        <dbReference type="EC" id="2.7.4.25"/>
    </reaction>
</comment>
<evidence type="ECO:0000256" key="7">
    <source>
        <dbReference type="ARBA" id="ARBA00048478"/>
    </source>
</evidence>
<comment type="similarity">
    <text evidence="1 8">Belongs to the cytidylate kinase family. Type 1 subfamily.</text>
</comment>
<dbReference type="HAMAP" id="MF_00238">
    <property type="entry name" value="Cytidyl_kinase_type1"/>
    <property type="match status" value="1"/>
</dbReference>
<feature type="domain" description="Cytidylate kinase" evidence="9">
    <location>
        <begin position="9"/>
        <end position="234"/>
    </location>
</feature>
<dbReference type="EC" id="2.7.4.25" evidence="8"/>
<evidence type="ECO:0000256" key="1">
    <source>
        <dbReference type="ARBA" id="ARBA00009427"/>
    </source>
</evidence>
<evidence type="ECO:0000313" key="11">
    <source>
        <dbReference type="Proteomes" id="UP000838100"/>
    </source>
</evidence>
<dbReference type="InterPro" id="IPR011994">
    <property type="entry name" value="Cytidylate_kinase_dom"/>
</dbReference>
<dbReference type="CDD" id="cd02020">
    <property type="entry name" value="CMPK"/>
    <property type="match status" value="1"/>
</dbReference>
<evidence type="ECO:0000256" key="2">
    <source>
        <dbReference type="ARBA" id="ARBA00022679"/>
    </source>
</evidence>
<keyword evidence="4 8" id="KW-0418">Kinase</keyword>
<evidence type="ECO:0000259" key="9">
    <source>
        <dbReference type="Pfam" id="PF02224"/>
    </source>
</evidence>
<name>A0ABN8EEB9_9GAMM</name>
<reference evidence="10" key="1">
    <citation type="submission" date="2021-12" db="EMBL/GenBank/DDBJ databases">
        <authorList>
            <person name="Rodrigo-Torres L."/>
            <person name="Arahal R. D."/>
            <person name="Lucena T."/>
        </authorList>
    </citation>
    <scope>NUCLEOTIDE SEQUENCE</scope>
    <source>
        <strain evidence="10">CECT 8267</strain>
    </source>
</reference>
<dbReference type="NCBIfam" id="TIGR00017">
    <property type="entry name" value="cmk"/>
    <property type="match status" value="1"/>
</dbReference>
<comment type="catalytic activity">
    <reaction evidence="7 8">
        <text>CMP + ATP = CDP + ADP</text>
        <dbReference type="Rhea" id="RHEA:11600"/>
        <dbReference type="ChEBI" id="CHEBI:30616"/>
        <dbReference type="ChEBI" id="CHEBI:58069"/>
        <dbReference type="ChEBI" id="CHEBI:60377"/>
        <dbReference type="ChEBI" id="CHEBI:456216"/>
        <dbReference type="EC" id="2.7.4.25"/>
    </reaction>
</comment>
<dbReference type="Proteomes" id="UP000838100">
    <property type="component" value="Unassembled WGS sequence"/>
</dbReference>
<dbReference type="RefSeq" id="WP_237443429.1">
    <property type="nucleotide sequence ID" value="NZ_CAKLPX010000001.1"/>
</dbReference>
<evidence type="ECO:0000256" key="6">
    <source>
        <dbReference type="ARBA" id="ARBA00047615"/>
    </source>
</evidence>
<organism evidence="10 11">
    <name type="scientific">Sinobacterium norvegicum</name>
    <dbReference type="NCBI Taxonomy" id="1641715"/>
    <lineage>
        <taxon>Bacteria</taxon>
        <taxon>Pseudomonadati</taxon>
        <taxon>Pseudomonadota</taxon>
        <taxon>Gammaproteobacteria</taxon>
        <taxon>Cellvibrionales</taxon>
        <taxon>Spongiibacteraceae</taxon>
        <taxon>Sinobacterium</taxon>
    </lineage>
</organism>
<keyword evidence="11" id="KW-1185">Reference proteome</keyword>
<sequence>MQNKPTVIITVDGPGGAGKGTLCQLLAAELNFALLDSGALYRLTALAADKQAVDFDNAQALATVAAELDVRFDAGEPGQGVTTWLQGEQVGAELRTEKTGAQASVVAAVPAVREALLQRQRDFAQSPGLVADGRDMGTVVFPAATVKIFLTAGAKERAMRRYLQLKDKGVLSEKQLQGDGQSGTLARLLEEINLRDERDTNRKTSPLKPAEDAQVIDSTEMSIEEVKDQVLQLLAART</sequence>
<dbReference type="InterPro" id="IPR003136">
    <property type="entry name" value="Cytidylate_kin"/>
</dbReference>
<keyword evidence="8" id="KW-0963">Cytoplasm</keyword>
<keyword evidence="5 8" id="KW-0067">ATP-binding</keyword>
<evidence type="ECO:0000256" key="4">
    <source>
        <dbReference type="ARBA" id="ARBA00022777"/>
    </source>
</evidence>
<accession>A0ABN8EEB9</accession>
<comment type="subcellular location">
    <subcellularLocation>
        <location evidence="8">Cytoplasm</location>
    </subcellularLocation>
</comment>
<dbReference type="Gene3D" id="3.40.50.300">
    <property type="entry name" value="P-loop containing nucleotide triphosphate hydrolases"/>
    <property type="match status" value="1"/>
</dbReference>
<keyword evidence="3 8" id="KW-0547">Nucleotide-binding</keyword>